<organism evidence="4 5">
    <name type="scientific">Scyliorhinus torazame</name>
    <name type="common">Cloudy catshark</name>
    <name type="synonym">Catulus torazame</name>
    <dbReference type="NCBI Taxonomy" id="75743"/>
    <lineage>
        <taxon>Eukaryota</taxon>
        <taxon>Metazoa</taxon>
        <taxon>Chordata</taxon>
        <taxon>Craniata</taxon>
        <taxon>Vertebrata</taxon>
        <taxon>Chondrichthyes</taxon>
        <taxon>Elasmobranchii</taxon>
        <taxon>Galeomorphii</taxon>
        <taxon>Galeoidea</taxon>
        <taxon>Carcharhiniformes</taxon>
        <taxon>Scyliorhinidae</taxon>
        <taxon>Scyliorhinus</taxon>
    </lineage>
</organism>
<gene>
    <name evidence="4" type="ORF">scyTo_0008461</name>
</gene>
<dbReference type="AlphaFoldDB" id="A0A401P9T7"/>
<dbReference type="SUPFAM" id="SSF103473">
    <property type="entry name" value="MFS general substrate transporter"/>
    <property type="match status" value="1"/>
</dbReference>
<name>A0A401P9T7_SCYTO</name>
<dbReference type="Gene3D" id="1.20.1250.20">
    <property type="entry name" value="MFS general substrate transporter like domains"/>
    <property type="match status" value="2"/>
</dbReference>
<dbReference type="InterPro" id="IPR036259">
    <property type="entry name" value="MFS_trans_sf"/>
</dbReference>
<feature type="compositionally biased region" description="Basic and acidic residues" evidence="2">
    <location>
        <begin position="258"/>
        <end position="294"/>
    </location>
</feature>
<dbReference type="OMA" id="CNILQQV"/>
<sequence>MHGPAIRNTIRNTVTHGGAIRYVIRNTEVHQELSRMGSLKDRCKLYFFFAIGLFECLGFTGVIYGWASLVFVLRKEEYFLDVCDTLHNSSSNGAKNGSTGCDLQDDRLSLVFTIANFIFGFSAFPGGILFDFFGTMVIRILAITVYTAATLMIALSTAASAVLLFPALSLLAIGGMFLFITNIQVANVFGNQRSTIITLYNGALDSSAAVFLLVKCDHANSIGCDTLALPSFCRQEATPGQIEPYHGTEVNVREVDGTHDEMAGDSGHEQENIERDSVQRKAEEEGGPGERQENSEVGNGEMGEIDAVTLNEYVDATGHEEHIPTFRSCIFSKIFLTQLFWLSIIQLRLVIFIGTLNPLLTQAANGDALQVNRFTNAFAITQFFGIFTAPWNGLIMDRHRRRTISLLTVTAPVTSQRLADMNTVVLSLAVTVTLGVLFTIFATIPVLEVQYITFVLQVITRSFLFGGLSAFTTIAFPPCHFGKILGLSLAVAACVSLLQYPYVTLVLGPLQRRPLYLNIGSIVLVTLTYAHPITVYLHCRREMKTRVVVNPSQVEVSQLEE</sequence>
<comment type="subcellular location">
    <subcellularLocation>
        <location evidence="1">Membrane</location>
        <topology evidence="1">Multi-pass membrane protein</topology>
    </subcellularLocation>
</comment>
<feature type="transmembrane region" description="Helical" evidence="3">
    <location>
        <begin position="484"/>
        <end position="503"/>
    </location>
</feature>
<keyword evidence="3" id="KW-0472">Membrane</keyword>
<evidence type="ECO:0000313" key="4">
    <source>
        <dbReference type="EMBL" id="GCB69843.1"/>
    </source>
</evidence>
<feature type="transmembrane region" description="Helical" evidence="3">
    <location>
        <begin position="515"/>
        <end position="537"/>
    </location>
</feature>
<dbReference type="GO" id="GO:0016020">
    <property type="term" value="C:membrane"/>
    <property type="evidence" value="ECO:0007669"/>
    <property type="project" value="UniProtKB-SubCell"/>
</dbReference>
<feature type="region of interest" description="Disordered" evidence="2">
    <location>
        <begin position="258"/>
        <end position="302"/>
    </location>
</feature>
<feature type="transmembrane region" description="Helical" evidence="3">
    <location>
        <begin position="334"/>
        <end position="354"/>
    </location>
</feature>
<keyword evidence="5" id="KW-1185">Reference proteome</keyword>
<dbReference type="Proteomes" id="UP000288216">
    <property type="component" value="Unassembled WGS sequence"/>
</dbReference>
<dbReference type="EMBL" id="BFAA01003239">
    <property type="protein sequence ID" value="GCB69843.1"/>
    <property type="molecule type" value="Genomic_DNA"/>
</dbReference>
<feature type="transmembrane region" description="Helical" evidence="3">
    <location>
        <begin position="374"/>
        <end position="395"/>
    </location>
</feature>
<dbReference type="STRING" id="75743.A0A401P9T7"/>
<dbReference type="PANTHER" id="PTHR20765">
    <property type="entry name" value="SOLUTE CARRIER FAMILY 43 MEMBER 3-RELATED"/>
    <property type="match status" value="1"/>
</dbReference>
<evidence type="ECO:0000256" key="3">
    <source>
        <dbReference type="SAM" id="Phobius"/>
    </source>
</evidence>
<feature type="transmembrane region" description="Helical" evidence="3">
    <location>
        <begin position="45"/>
        <end position="67"/>
    </location>
</feature>
<feature type="transmembrane region" description="Helical" evidence="3">
    <location>
        <begin position="137"/>
        <end position="155"/>
    </location>
</feature>
<feature type="transmembrane region" description="Helical" evidence="3">
    <location>
        <begin position="451"/>
        <end position="472"/>
    </location>
</feature>
<dbReference type="OrthoDB" id="330047at2759"/>
<evidence type="ECO:0008006" key="6">
    <source>
        <dbReference type="Google" id="ProtNLM"/>
    </source>
</evidence>
<evidence type="ECO:0000313" key="5">
    <source>
        <dbReference type="Proteomes" id="UP000288216"/>
    </source>
</evidence>
<keyword evidence="3" id="KW-0812">Transmembrane</keyword>
<feature type="transmembrane region" description="Helical" evidence="3">
    <location>
        <begin position="161"/>
        <end position="183"/>
    </location>
</feature>
<feature type="transmembrane region" description="Helical" evidence="3">
    <location>
        <begin position="108"/>
        <end position="130"/>
    </location>
</feature>
<feature type="transmembrane region" description="Helical" evidence="3">
    <location>
        <begin position="424"/>
        <end position="445"/>
    </location>
</feature>
<evidence type="ECO:0000256" key="2">
    <source>
        <dbReference type="SAM" id="MobiDB-lite"/>
    </source>
</evidence>
<dbReference type="InterPro" id="IPR027197">
    <property type="entry name" value="SLC43A3"/>
</dbReference>
<dbReference type="PANTHER" id="PTHR20765:SF1">
    <property type="entry name" value="EQUILIBRATIVE NUCLEOBASE TRANSPORTER 1"/>
    <property type="match status" value="1"/>
</dbReference>
<reference evidence="4 5" key="1">
    <citation type="journal article" date="2018" name="Nat. Ecol. Evol.">
        <title>Shark genomes provide insights into elasmobranch evolution and the origin of vertebrates.</title>
        <authorList>
            <person name="Hara Y"/>
            <person name="Yamaguchi K"/>
            <person name="Onimaru K"/>
            <person name="Kadota M"/>
            <person name="Koyanagi M"/>
            <person name="Keeley SD"/>
            <person name="Tatsumi K"/>
            <person name="Tanaka K"/>
            <person name="Motone F"/>
            <person name="Kageyama Y"/>
            <person name="Nozu R"/>
            <person name="Adachi N"/>
            <person name="Nishimura O"/>
            <person name="Nakagawa R"/>
            <person name="Tanegashima C"/>
            <person name="Kiyatake I"/>
            <person name="Matsumoto R"/>
            <person name="Murakumo K"/>
            <person name="Nishida K"/>
            <person name="Terakita A"/>
            <person name="Kuratani S"/>
            <person name="Sato K"/>
            <person name="Hyodo S Kuraku.S."/>
        </authorList>
    </citation>
    <scope>NUCLEOTIDE SEQUENCE [LARGE SCALE GENOMIC DNA]</scope>
</reference>
<accession>A0A401P9T7</accession>
<protein>
    <recommendedName>
        <fullName evidence="6">Solute carrier family 43 member 3</fullName>
    </recommendedName>
</protein>
<evidence type="ECO:0000256" key="1">
    <source>
        <dbReference type="ARBA" id="ARBA00004141"/>
    </source>
</evidence>
<proteinExistence type="predicted"/>
<comment type="caution">
    <text evidence="4">The sequence shown here is derived from an EMBL/GenBank/DDBJ whole genome shotgun (WGS) entry which is preliminary data.</text>
</comment>
<keyword evidence="3" id="KW-1133">Transmembrane helix</keyword>